<accession>A0A8T0VNN6</accession>
<dbReference type="Proteomes" id="UP000823388">
    <property type="component" value="Chromosome 2N"/>
</dbReference>
<evidence type="ECO:0000313" key="3">
    <source>
        <dbReference type="Proteomes" id="UP000823388"/>
    </source>
</evidence>
<organism evidence="2 3">
    <name type="scientific">Panicum virgatum</name>
    <name type="common">Blackwell switchgrass</name>
    <dbReference type="NCBI Taxonomy" id="38727"/>
    <lineage>
        <taxon>Eukaryota</taxon>
        <taxon>Viridiplantae</taxon>
        <taxon>Streptophyta</taxon>
        <taxon>Embryophyta</taxon>
        <taxon>Tracheophyta</taxon>
        <taxon>Spermatophyta</taxon>
        <taxon>Magnoliopsida</taxon>
        <taxon>Liliopsida</taxon>
        <taxon>Poales</taxon>
        <taxon>Poaceae</taxon>
        <taxon>PACMAD clade</taxon>
        <taxon>Panicoideae</taxon>
        <taxon>Panicodae</taxon>
        <taxon>Paniceae</taxon>
        <taxon>Panicinae</taxon>
        <taxon>Panicum</taxon>
        <taxon>Panicum sect. Hiantes</taxon>
    </lineage>
</organism>
<keyword evidence="3" id="KW-1185">Reference proteome</keyword>
<comment type="caution">
    <text evidence="2">The sequence shown here is derived from an EMBL/GenBank/DDBJ whole genome shotgun (WGS) entry which is preliminary data.</text>
</comment>
<reference evidence="2" key="1">
    <citation type="submission" date="2020-05" db="EMBL/GenBank/DDBJ databases">
        <title>WGS assembly of Panicum virgatum.</title>
        <authorList>
            <person name="Lovell J.T."/>
            <person name="Jenkins J."/>
            <person name="Shu S."/>
            <person name="Juenger T.E."/>
            <person name="Schmutz J."/>
        </authorList>
    </citation>
    <scope>NUCLEOTIDE SEQUENCE</scope>
    <source>
        <strain evidence="2">AP13</strain>
    </source>
</reference>
<protein>
    <submittedName>
        <fullName evidence="2">Uncharacterized protein</fullName>
    </submittedName>
</protein>
<feature type="region of interest" description="Disordered" evidence="1">
    <location>
        <begin position="47"/>
        <end position="136"/>
    </location>
</feature>
<feature type="compositionally biased region" description="Low complexity" evidence="1">
    <location>
        <begin position="100"/>
        <end position="118"/>
    </location>
</feature>
<sequence length="241" mass="25926">MLRLPLSSRRRNAHSPSPVLLVFQERPCHPCPLPSPALLPLRLPPLEAATPSKKRRKKQPRDATRTPFRLRRPHLPSPLPPPRLQGRRDEASGGGGGGRAPVAAALRALRAPADRSPGVAGGRRGRGGAPAAAAAGDARRGGVHAAGRVHGAHALRLGHLHAGILPHALGRRARLPLPLRRLRHQPLRDLEGHPPLARRRVLRLAQGGVVLPMANIFQASFHTDVKANTKAPTEVYRIRGV</sequence>
<evidence type="ECO:0000313" key="2">
    <source>
        <dbReference type="EMBL" id="KAG2636047.1"/>
    </source>
</evidence>
<dbReference type="AlphaFoldDB" id="A0A8T0VNN6"/>
<proteinExistence type="predicted"/>
<dbReference type="EMBL" id="CM029040">
    <property type="protein sequence ID" value="KAG2636047.1"/>
    <property type="molecule type" value="Genomic_DNA"/>
</dbReference>
<gene>
    <name evidence="2" type="ORF">PVAP13_2NG419703</name>
</gene>
<name>A0A8T0VNN6_PANVG</name>
<evidence type="ECO:0000256" key="1">
    <source>
        <dbReference type="SAM" id="MobiDB-lite"/>
    </source>
</evidence>